<accession>A0A1X7V469</accession>
<dbReference type="EnsemblMetazoa" id="Aqu2.1.34803_001">
    <property type="protein sequence ID" value="Aqu2.1.34803_001"/>
    <property type="gene ID" value="Aqu2.1.34803"/>
</dbReference>
<evidence type="ECO:0000313" key="1">
    <source>
        <dbReference type="EnsemblMetazoa" id="Aqu2.1.34803_001"/>
    </source>
</evidence>
<reference evidence="1" key="1">
    <citation type="submission" date="2017-05" db="UniProtKB">
        <authorList>
            <consortium name="EnsemblMetazoa"/>
        </authorList>
    </citation>
    <scope>IDENTIFICATION</scope>
</reference>
<organism evidence="1">
    <name type="scientific">Amphimedon queenslandica</name>
    <name type="common">Sponge</name>
    <dbReference type="NCBI Taxonomy" id="400682"/>
    <lineage>
        <taxon>Eukaryota</taxon>
        <taxon>Metazoa</taxon>
        <taxon>Porifera</taxon>
        <taxon>Demospongiae</taxon>
        <taxon>Heteroscleromorpha</taxon>
        <taxon>Haplosclerida</taxon>
        <taxon>Niphatidae</taxon>
        <taxon>Amphimedon</taxon>
    </lineage>
</organism>
<dbReference type="AlphaFoldDB" id="A0A1X7V469"/>
<proteinExistence type="predicted"/>
<sequence>MLLNISSSFLSQHQKGYQWGTGYDKTGRQ</sequence>
<dbReference type="InParanoid" id="A0A1X7V469"/>
<protein>
    <submittedName>
        <fullName evidence="1">Uncharacterized protein</fullName>
    </submittedName>
</protein>
<name>A0A1X7V469_AMPQE</name>